<feature type="signal peptide" evidence="4">
    <location>
        <begin position="1"/>
        <end position="22"/>
    </location>
</feature>
<dbReference type="Gene3D" id="6.10.250.3150">
    <property type="match status" value="1"/>
</dbReference>
<organism evidence="7 8">
    <name type="scientific">Bacillus manliponensis</name>
    <dbReference type="NCBI Taxonomy" id="574376"/>
    <lineage>
        <taxon>Bacteria</taxon>
        <taxon>Bacillati</taxon>
        <taxon>Bacillota</taxon>
        <taxon>Bacilli</taxon>
        <taxon>Bacillales</taxon>
        <taxon>Bacillaceae</taxon>
        <taxon>Bacillus</taxon>
        <taxon>Bacillus cereus group</taxon>
    </lineage>
</organism>
<dbReference type="InterPro" id="IPR059180">
    <property type="entry name" value="3D_YorM"/>
</dbReference>
<dbReference type="GO" id="GO:0004553">
    <property type="term" value="F:hydrolase activity, hydrolyzing O-glycosyl compounds"/>
    <property type="evidence" value="ECO:0007669"/>
    <property type="project" value="InterPro"/>
</dbReference>
<feature type="region of interest" description="Disordered" evidence="3">
    <location>
        <begin position="255"/>
        <end position="291"/>
    </location>
</feature>
<accession>A0A073K7A3</accession>
<evidence type="ECO:0000313" key="8">
    <source>
        <dbReference type="Proteomes" id="UP000027822"/>
    </source>
</evidence>
<evidence type="ECO:0000256" key="2">
    <source>
        <dbReference type="SAM" id="Coils"/>
    </source>
</evidence>
<dbReference type="eggNOG" id="COG3584">
    <property type="taxonomic scope" value="Bacteria"/>
</dbReference>
<dbReference type="SUPFAM" id="SSF50685">
    <property type="entry name" value="Barwin-like endoglucanases"/>
    <property type="match status" value="1"/>
</dbReference>
<proteinExistence type="predicted"/>
<comment type="caution">
    <text evidence="7">The sequence shown here is derived from an EMBL/GenBank/DDBJ whole genome shotgun (WGS) entry which is preliminary data.</text>
</comment>
<dbReference type="GO" id="GO:0019867">
    <property type="term" value="C:outer membrane"/>
    <property type="evidence" value="ECO:0007669"/>
    <property type="project" value="InterPro"/>
</dbReference>
<keyword evidence="1 4" id="KW-0732">Signal</keyword>
<keyword evidence="2" id="KW-0175">Coiled coil</keyword>
<feature type="coiled-coil region" evidence="2">
    <location>
        <begin position="23"/>
        <end position="109"/>
    </location>
</feature>
<dbReference type="PANTHER" id="PTHR39160:SF6">
    <property type="entry name" value="CELL WALL-BINDING PROTEIN YOCH"/>
    <property type="match status" value="1"/>
</dbReference>
<evidence type="ECO:0000259" key="6">
    <source>
        <dbReference type="Pfam" id="PF24568"/>
    </source>
</evidence>
<dbReference type="GO" id="GO:0009254">
    <property type="term" value="P:peptidoglycan turnover"/>
    <property type="evidence" value="ECO:0007669"/>
    <property type="project" value="InterPro"/>
</dbReference>
<dbReference type="Proteomes" id="UP000027822">
    <property type="component" value="Unassembled WGS sequence"/>
</dbReference>
<evidence type="ECO:0000256" key="4">
    <source>
        <dbReference type="SAM" id="SignalP"/>
    </source>
</evidence>
<keyword evidence="8" id="KW-1185">Reference proteome</keyword>
<feature type="compositionally biased region" description="Basic and acidic residues" evidence="3">
    <location>
        <begin position="255"/>
        <end position="278"/>
    </location>
</feature>
<evidence type="ECO:0000256" key="3">
    <source>
        <dbReference type="SAM" id="MobiDB-lite"/>
    </source>
</evidence>
<dbReference type="Pfam" id="PF24568">
    <property type="entry name" value="CC_PcsB"/>
    <property type="match status" value="1"/>
</dbReference>
<dbReference type="STRING" id="574376.BAMA_07205"/>
<dbReference type="InterPro" id="IPR010611">
    <property type="entry name" value="3D_dom"/>
</dbReference>
<dbReference type="eggNOG" id="COG3883">
    <property type="taxonomic scope" value="Bacteria"/>
</dbReference>
<dbReference type="PANTHER" id="PTHR39160">
    <property type="entry name" value="CELL WALL-BINDING PROTEIN YOCH"/>
    <property type="match status" value="1"/>
</dbReference>
<dbReference type="InterPro" id="IPR057309">
    <property type="entry name" value="PcsB_CC"/>
</dbReference>
<dbReference type="InterPro" id="IPR036908">
    <property type="entry name" value="RlpA-like_sf"/>
</dbReference>
<protein>
    <submittedName>
        <fullName evidence="7">Cell wall-binding protein</fullName>
    </submittedName>
</protein>
<dbReference type="Pfam" id="PF06725">
    <property type="entry name" value="3D"/>
    <property type="match status" value="1"/>
</dbReference>
<evidence type="ECO:0000259" key="5">
    <source>
        <dbReference type="Pfam" id="PF06725"/>
    </source>
</evidence>
<dbReference type="OrthoDB" id="9798935at2"/>
<reference evidence="7 8" key="1">
    <citation type="submission" date="2014-06" db="EMBL/GenBank/DDBJ databases">
        <title>Draft genome sequence of Bacillus manliponensis JCM 15802 (MCCC 1A00708).</title>
        <authorList>
            <person name="Lai Q."/>
            <person name="Liu Y."/>
            <person name="Shao Z."/>
        </authorList>
    </citation>
    <scope>NUCLEOTIDE SEQUENCE [LARGE SCALE GENOMIC DNA]</scope>
    <source>
        <strain evidence="7 8">JCM 15802</strain>
    </source>
</reference>
<dbReference type="CDD" id="cd14667">
    <property type="entry name" value="3D_containing_proteins"/>
    <property type="match status" value="1"/>
</dbReference>
<feature type="domain" description="3D" evidence="5">
    <location>
        <begin position="335"/>
        <end position="394"/>
    </location>
</feature>
<dbReference type="InterPro" id="IPR051933">
    <property type="entry name" value="Resuscitation_pf_RpfB"/>
</dbReference>
<evidence type="ECO:0000256" key="1">
    <source>
        <dbReference type="ARBA" id="ARBA00022729"/>
    </source>
</evidence>
<sequence length="394" mass="44125">MNYFKRISTIVLAGMMFLSSTAAVKAESNDEKLNNMQQQLQQNDENIQQQEEEKQAVMKEIQGIEKELHNLNNTIAKNKEEQSVIQGKIDETNKQIEQKKQEIIDLQDKVLMRKDIMKKRMISVQNHSNVNFVVDVLVDSTSIGDLLQRMNAVSTIMEADKEILSLQEQDLMQIETDKKVIDEKEKALEVEKQKLATAEAALQQDLNKRQEHLDTVQTKYNAIAAQLTMAEQEKAKIEANMKSVQETIAREKAEAEARAKAEAEAKAAREANNKERTEAVNSNTPVEGKPAGGREFYVTATAYSNDPLENGKKPGEQVYTRYGGYNLTANPHLKIIAVDPSVIPPLSRVWVEGYGVAIAADTGGAIKGHKIDVFIADKTAVYNWGRRTVKVAIL</sequence>
<dbReference type="AlphaFoldDB" id="A0A073K7A3"/>
<evidence type="ECO:0000313" key="7">
    <source>
        <dbReference type="EMBL" id="KEK18143.1"/>
    </source>
</evidence>
<gene>
    <name evidence="7" type="ORF">BAMA_07205</name>
</gene>
<dbReference type="RefSeq" id="WP_034641792.1">
    <property type="nucleotide sequence ID" value="NZ_CBCSJC010000025.1"/>
</dbReference>
<dbReference type="EMBL" id="JOTN01000017">
    <property type="protein sequence ID" value="KEK18143.1"/>
    <property type="molecule type" value="Genomic_DNA"/>
</dbReference>
<feature type="chain" id="PRO_5039275552" evidence="4">
    <location>
        <begin position="23"/>
        <end position="394"/>
    </location>
</feature>
<name>A0A073K7A3_9BACI</name>
<feature type="domain" description="Peptidoglycan hydrolase PcsB coiled-coil" evidence="6">
    <location>
        <begin position="103"/>
        <end position="176"/>
    </location>
</feature>